<reference evidence="1 2" key="1">
    <citation type="submission" date="2018-11" db="EMBL/GenBank/DDBJ databases">
        <authorList>
            <consortium name="Pathogen Informatics"/>
        </authorList>
    </citation>
    <scope>NUCLEOTIDE SEQUENCE [LARGE SCALE GENOMIC DNA]</scope>
</reference>
<reference evidence="3" key="2">
    <citation type="submission" date="2019-09" db="UniProtKB">
        <authorList>
            <consortium name="WormBaseParasite"/>
        </authorList>
    </citation>
    <scope>IDENTIFICATION</scope>
</reference>
<organism evidence="2 3">
    <name type="scientific">Heligmosomoides polygyrus</name>
    <name type="common">Parasitic roundworm</name>
    <dbReference type="NCBI Taxonomy" id="6339"/>
    <lineage>
        <taxon>Eukaryota</taxon>
        <taxon>Metazoa</taxon>
        <taxon>Ecdysozoa</taxon>
        <taxon>Nematoda</taxon>
        <taxon>Chromadorea</taxon>
        <taxon>Rhabditida</taxon>
        <taxon>Rhabditina</taxon>
        <taxon>Rhabditomorpha</taxon>
        <taxon>Strongyloidea</taxon>
        <taxon>Heligmosomidae</taxon>
        <taxon>Heligmosomoides</taxon>
    </lineage>
</organism>
<dbReference type="OrthoDB" id="5870165at2759"/>
<sequence>MTLFPTIVEGKGLAKPLGVTFDEQMGEWIVADSGSDRIVLLPLSRAITDEGNRKGRIVYPSAVSILNQGENAVVLTARDIRIVAHGDSQQLTPSVVITKIQGYARGLAVTRLKYVVTMLYDRADGWTVNLFEGKENGATAIANSMEAVFGDNVRAVLHGFPYARKHARRDGPR</sequence>
<dbReference type="Gene3D" id="2.120.10.30">
    <property type="entry name" value="TolB, C-terminal domain"/>
    <property type="match status" value="1"/>
</dbReference>
<keyword evidence="2" id="KW-1185">Reference proteome</keyword>
<accession>A0A3P8ERI7</accession>
<proteinExistence type="predicted"/>
<name>A0A183GPK8_HELPZ</name>
<gene>
    <name evidence="1" type="ORF">HPBE_LOCUS24627</name>
</gene>
<dbReference type="WBParaSite" id="HPBE_0002462801-mRNA-1">
    <property type="protein sequence ID" value="HPBE_0002462801-mRNA-1"/>
    <property type="gene ID" value="HPBE_0002462801"/>
</dbReference>
<evidence type="ECO:0000313" key="1">
    <source>
        <dbReference type="EMBL" id="VDP46325.1"/>
    </source>
</evidence>
<protein>
    <submittedName>
        <fullName evidence="3">Restriction endonuclease</fullName>
    </submittedName>
</protein>
<evidence type="ECO:0000313" key="3">
    <source>
        <dbReference type="WBParaSite" id="HPBE_0002462801-mRNA-1"/>
    </source>
</evidence>
<evidence type="ECO:0000313" key="2">
    <source>
        <dbReference type="Proteomes" id="UP000050761"/>
    </source>
</evidence>
<dbReference type="AlphaFoldDB" id="A0A183GPK8"/>
<dbReference type="InterPro" id="IPR011042">
    <property type="entry name" value="6-blade_b-propeller_TolB-like"/>
</dbReference>
<dbReference type="EMBL" id="UZAH01036610">
    <property type="protein sequence ID" value="VDP46325.1"/>
    <property type="molecule type" value="Genomic_DNA"/>
</dbReference>
<accession>A0A183GPK8</accession>
<dbReference type="Proteomes" id="UP000050761">
    <property type="component" value="Unassembled WGS sequence"/>
</dbReference>